<dbReference type="SUPFAM" id="SSF81330">
    <property type="entry name" value="Gated mechanosensitive channel"/>
    <property type="match status" value="1"/>
</dbReference>
<dbReference type="PANTHER" id="PTHR30266">
    <property type="entry name" value="MECHANOSENSITIVE CHANNEL MSCL"/>
    <property type="match status" value="1"/>
</dbReference>
<accession>C5BF22</accession>
<organism evidence="5 6">
    <name type="scientific">Edwardsiella ictaluri (strain 93-146)</name>
    <dbReference type="NCBI Taxonomy" id="634503"/>
    <lineage>
        <taxon>Bacteria</taxon>
        <taxon>Pseudomonadati</taxon>
        <taxon>Pseudomonadota</taxon>
        <taxon>Gammaproteobacteria</taxon>
        <taxon>Enterobacterales</taxon>
        <taxon>Hafniaceae</taxon>
        <taxon>Edwardsiella</taxon>
    </lineage>
</organism>
<evidence type="ECO:0000256" key="4">
    <source>
        <dbReference type="ARBA" id="ARBA00023136"/>
    </source>
</evidence>
<dbReference type="GO" id="GO:0016020">
    <property type="term" value="C:membrane"/>
    <property type="evidence" value="ECO:0007669"/>
    <property type="project" value="UniProtKB-SubCell"/>
</dbReference>
<proteinExistence type="predicted"/>
<name>C5BF22_EDWI9</name>
<protein>
    <recommendedName>
        <fullName evidence="7">Large-conductance mechanosensitive channel</fullName>
    </recommendedName>
</protein>
<dbReference type="EMBL" id="CP001600">
    <property type="protein sequence ID" value="ACR70694.1"/>
    <property type="molecule type" value="Genomic_DNA"/>
</dbReference>
<gene>
    <name evidence="5" type="ordered locus">NT01EI_3565</name>
</gene>
<dbReference type="KEGG" id="eic:NT01EI_3565"/>
<dbReference type="GO" id="GO:0008381">
    <property type="term" value="F:mechanosensitive monoatomic ion channel activity"/>
    <property type="evidence" value="ECO:0007669"/>
    <property type="project" value="TreeGrafter"/>
</dbReference>
<dbReference type="Gene3D" id="1.10.1200.120">
    <property type="entry name" value="Large-conductance mechanosensitive channel, MscL, domain 1"/>
    <property type="match status" value="1"/>
</dbReference>
<reference evidence="6" key="1">
    <citation type="submission" date="2009-03" db="EMBL/GenBank/DDBJ databases">
        <title>Complete genome sequence of Edwardsiella ictaluri 93-146.</title>
        <authorList>
            <person name="Williams M.L."/>
            <person name="Gillaspy A.F."/>
            <person name="Dyer D.W."/>
            <person name="Thune R.L."/>
            <person name="Waldbieser G.C."/>
            <person name="Schuster S.C."/>
            <person name="Gipson J."/>
            <person name="Zaitshik J."/>
            <person name="Landry C."/>
            <person name="Lawrence M.L."/>
        </authorList>
    </citation>
    <scope>NUCLEOTIDE SEQUENCE [LARGE SCALE GENOMIC DNA]</scope>
    <source>
        <strain evidence="6">93-146</strain>
    </source>
</reference>
<evidence type="ECO:0000313" key="5">
    <source>
        <dbReference type="EMBL" id="ACR70694.1"/>
    </source>
</evidence>
<sequence length="58" mass="6413">MRLLKEFREFAMCGKVVDMAFGVIIAAVFGKIVSPRSGDVIMPLLRLLIGGTGFKQFH</sequence>
<evidence type="ECO:0000256" key="3">
    <source>
        <dbReference type="ARBA" id="ARBA00022989"/>
    </source>
</evidence>
<evidence type="ECO:0000313" key="6">
    <source>
        <dbReference type="Proteomes" id="UP000001485"/>
    </source>
</evidence>
<dbReference type="Pfam" id="PF01741">
    <property type="entry name" value="MscL"/>
    <property type="match status" value="1"/>
</dbReference>
<evidence type="ECO:0000256" key="2">
    <source>
        <dbReference type="ARBA" id="ARBA00022692"/>
    </source>
</evidence>
<dbReference type="Proteomes" id="UP000001485">
    <property type="component" value="Chromosome"/>
</dbReference>
<dbReference type="InterPro" id="IPR036019">
    <property type="entry name" value="MscL_channel"/>
</dbReference>
<evidence type="ECO:0008006" key="7">
    <source>
        <dbReference type="Google" id="ProtNLM"/>
    </source>
</evidence>
<evidence type="ECO:0000256" key="1">
    <source>
        <dbReference type="ARBA" id="ARBA00004141"/>
    </source>
</evidence>
<dbReference type="HOGENOM" id="CLU_205568_0_0_6"/>
<comment type="subcellular location">
    <subcellularLocation>
        <location evidence="1">Membrane</location>
        <topology evidence="1">Multi-pass membrane protein</topology>
    </subcellularLocation>
</comment>
<dbReference type="AlphaFoldDB" id="C5BF22"/>
<keyword evidence="2" id="KW-0812">Transmembrane</keyword>
<keyword evidence="4" id="KW-0472">Membrane</keyword>
<dbReference type="InterPro" id="IPR037673">
    <property type="entry name" value="MSC/AndL"/>
</dbReference>
<keyword evidence="3" id="KW-1133">Transmembrane helix</keyword>
<reference evidence="5 6" key="2">
    <citation type="journal article" date="2012" name="J. Bacteriol.">
        <title>Genome Sequence of Edwardsiella ictaluri 93-146, a Strain Associated with a Natural Channel Catfish Outbreak of Enteric Septicemia of Catfish.</title>
        <authorList>
            <person name="Williams M.L."/>
            <person name="Gillaspy A.F."/>
            <person name="Dyer D.W."/>
            <person name="Thune R.L."/>
            <person name="Waldbieser G.C."/>
            <person name="Schuster S.C."/>
            <person name="Gipson J."/>
            <person name="Zaitshik J."/>
            <person name="Landry C."/>
            <person name="Banes M.M."/>
            <person name="Lawrence M.L."/>
        </authorList>
    </citation>
    <scope>NUCLEOTIDE SEQUENCE [LARGE SCALE GENOMIC DNA]</scope>
    <source>
        <strain evidence="5 6">93-146</strain>
    </source>
</reference>
<dbReference type="PANTHER" id="PTHR30266:SF2">
    <property type="entry name" value="LARGE-CONDUCTANCE MECHANOSENSITIVE CHANNEL"/>
    <property type="match status" value="1"/>
</dbReference>